<dbReference type="Gene3D" id="2.40.30.170">
    <property type="match status" value="1"/>
</dbReference>
<organism evidence="5 7">
    <name type="scientific">Bacillus canaveralius</name>
    <dbReference type="NCBI Taxonomy" id="1403243"/>
    <lineage>
        <taxon>Bacteria</taxon>
        <taxon>Bacillati</taxon>
        <taxon>Bacillota</taxon>
        <taxon>Bacilli</taxon>
        <taxon>Bacillales</taxon>
        <taxon>Bacillaceae</taxon>
        <taxon>Bacillus</taxon>
    </lineage>
</organism>
<keyword evidence="8" id="KW-1185">Reference proteome</keyword>
<dbReference type="Gene3D" id="2.40.420.20">
    <property type="match status" value="1"/>
</dbReference>
<dbReference type="PANTHER" id="PTHR30469:SF15">
    <property type="entry name" value="HLYD FAMILY OF SECRETION PROTEINS"/>
    <property type="match status" value="1"/>
</dbReference>
<protein>
    <recommendedName>
        <fullName evidence="9">Efflux RND transporter periplasmic adaptor subunit</fullName>
    </recommendedName>
</protein>
<dbReference type="Proteomes" id="UP000235114">
    <property type="component" value="Unassembled WGS sequence"/>
</dbReference>
<dbReference type="GO" id="GO:1990281">
    <property type="term" value="C:efflux pump complex"/>
    <property type="evidence" value="ECO:0007669"/>
    <property type="project" value="TreeGrafter"/>
</dbReference>
<feature type="domain" description="YknX-like beta-barrel" evidence="4">
    <location>
        <begin position="249"/>
        <end position="323"/>
    </location>
</feature>
<keyword evidence="1" id="KW-0175">Coiled coil</keyword>
<evidence type="ECO:0000313" key="8">
    <source>
        <dbReference type="Proteomes" id="UP000235114"/>
    </source>
</evidence>
<dbReference type="GO" id="GO:0015562">
    <property type="term" value="F:efflux transmembrane transporter activity"/>
    <property type="evidence" value="ECO:0007669"/>
    <property type="project" value="TreeGrafter"/>
</dbReference>
<evidence type="ECO:0000313" key="6">
    <source>
        <dbReference type="EMBL" id="PLS00926.1"/>
    </source>
</evidence>
<evidence type="ECO:0000259" key="4">
    <source>
        <dbReference type="Pfam" id="PF25990"/>
    </source>
</evidence>
<evidence type="ECO:0000313" key="5">
    <source>
        <dbReference type="EMBL" id="PLR85076.1"/>
    </source>
</evidence>
<feature type="compositionally biased region" description="Acidic residues" evidence="2">
    <location>
        <begin position="152"/>
        <end position="166"/>
    </location>
</feature>
<comment type="caution">
    <text evidence="5">The sequence shown here is derived from an EMBL/GenBank/DDBJ whole genome shotgun (WGS) entry which is preliminary data.</text>
</comment>
<reference evidence="6 8" key="2">
    <citation type="submission" date="2017-12" db="EMBL/GenBank/DDBJ databases">
        <title>Comparative Functional Genomics of Dry Heat Resistant strains isolated from the Viking Spacecraft.</title>
        <authorList>
            <person name="Seuylemezian A."/>
            <person name="Cooper K."/>
            <person name="Vaishampayan P."/>
        </authorList>
    </citation>
    <scope>NUCLEOTIDE SEQUENCE [LARGE SCALE GENOMIC DNA]</scope>
    <source>
        <strain evidence="6 8">ATCC 29669</strain>
    </source>
</reference>
<reference evidence="5 7" key="1">
    <citation type="submission" date="2017-11" db="EMBL/GenBank/DDBJ databases">
        <title>Comparitive Functional Genomics of Dry Heat Resistant strains isolated from the Viking Spacecraft.</title>
        <authorList>
            <person name="Seuylemezian A."/>
            <person name="Cooper K."/>
            <person name="Vaishampayan P."/>
        </authorList>
    </citation>
    <scope>NUCLEOTIDE SEQUENCE [LARGE SCALE GENOMIC DNA]</scope>
    <source>
        <strain evidence="5 7">M4.6</strain>
    </source>
</reference>
<dbReference type="AlphaFoldDB" id="A0A2N5GQC0"/>
<dbReference type="EMBL" id="PGVA01000008">
    <property type="protein sequence ID" value="PLR85076.1"/>
    <property type="molecule type" value="Genomic_DNA"/>
</dbReference>
<evidence type="ECO:0000313" key="7">
    <source>
        <dbReference type="Proteomes" id="UP000234951"/>
    </source>
</evidence>
<evidence type="ECO:0000256" key="1">
    <source>
        <dbReference type="SAM" id="Coils"/>
    </source>
</evidence>
<evidence type="ECO:0008006" key="9">
    <source>
        <dbReference type="Google" id="ProtNLM"/>
    </source>
</evidence>
<gene>
    <name evidence="5" type="ORF">CU635_04665</name>
    <name evidence="6" type="ORF">CVD25_00320</name>
</gene>
<dbReference type="InterPro" id="IPR058639">
    <property type="entry name" value="BSH_YknX-like"/>
</dbReference>
<dbReference type="OrthoDB" id="2446145at2"/>
<dbReference type="Proteomes" id="UP000234951">
    <property type="component" value="Unassembled WGS sequence"/>
</dbReference>
<dbReference type="RefSeq" id="WP_101576018.1">
    <property type="nucleotide sequence ID" value="NZ_PGVA01000008.1"/>
</dbReference>
<feature type="coiled-coil region" evidence="1">
    <location>
        <begin position="181"/>
        <end position="215"/>
    </location>
</feature>
<proteinExistence type="predicted"/>
<accession>A0A2N5GQC0</accession>
<evidence type="ECO:0000256" key="2">
    <source>
        <dbReference type="SAM" id="MobiDB-lite"/>
    </source>
</evidence>
<sequence>MKWRINWKKTSLIAGLILFLSANLYLIFKSESEITRAARVEKWTTVKQQNLSETMKATGKVAPFEEFHVYFNKERGDLSDILVEEGDAVESGTPLIEYSSSNTENEISNLEAEITRAEEEISRLDDHIMELESLQSDTSSYDSYDSSSSFDDSTDSFDDTSDDFDSADSYGSGNSSNEVINYSIQQEILNKELRIAELEAEIVKYEEIITALEEGLTEMTVNSELDGWVKSVRHDLGNPIVTIISNQQKVEGMLPEDKFLKLSEGMKASVTSPIVSGKREGTVEKIAGFASDNPENGQASSYPFQIHLEENFKGLVHGSNVDVTLITKEAKDALTVPAASIKRKGSVYVMAENGKLSRRAVQPGLEVNGTKEIIKGVKQGEFIVLESTSKLRNKAPFYTPVETGKWSQKAFKQLNKKDYIKYVITGFLQM</sequence>
<dbReference type="EMBL" id="PGVD01000001">
    <property type="protein sequence ID" value="PLS00926.1"/>
    <property type="molecule type" value="Genomic_DNA"/>
</dbReference>
<dbReference type="InterPro" id="IPR058636">
    <property type="entry name" value="Beta-barrel_YknX"/>
</dbReference>
<feature type="domain" description="YknX-like barrel-sandwich hybrid" evidence="3">
    <location>
        <begin position="68"/>
        <end position="236"/>
    </location>
</feature>
<dbReference type="Pfam" id="PF25984">
    <property type="entry name" value="BSH_YknX"/>
    <property type="match status" value="1"/>
</dbReference>
<name>A0A2N5GQC0_9BACI</name>
<dbReference type="Pfam" id="PF25990">
    <property type="entry name" value="Beta-barrel_YknX"/>
    <property type="match status" value="1"/>
</dbReference>
<dbReference type="PANTHER" id="PTHR30469">
    <property type="entry name" value="MULTIDRUG RESISTANCE PROTEIN MDTA"/>
    <property type="match status" value="1"/>
</dbReference>
<feature type="compositionally biased region" description="Low complexity" evidence="2">
    <location>
        <begin position="136"/>
        <end position="151"/>
    </location>
</feature>
<feature type="region of interest" description="Disordered" evidence="2">
    <location>
        <begin position="135"/>
        <end position="176"/>
    </location>
</feature>
<evidence type="ECO:0000259" key="3">
    <source>
        <dbReference type="Pfam" id="PF25984"/>
    </source>
</evidence>